<evidence type="ECO:0000256" key="5">
    <source>
        <dbReference type="ARBA" id="ARBA00012945"/>
    </source>
</evidence>
<dbReference type="NCBIfam" id="TIGR01347">
    <property type="entry name" value="sucB"/>
    <property type="match status" value="1"/>
</dbReference>
<dbReference type="EC" id="2.3.1.61" evidence="5"/>
<evidence type="ECO:0000256" key="1">
    <source>
        <dbReference type="ARBA" id="ARBA00001938"/>
    </source>
</evidence>
<keyword evidence="16" id="KW-1185">Reference proteome</keyword>
<dbReference type="InterPro" id="IPR003016">
    <property type="entry name" value="2-oxoA_DH_lipoyl-BS"/>
</dbReference>
<dbReference type="GeneID" id="63721923"/>
<comment type="similarity">
    <text evidence="4">Belongs to the 2-oxoacid dehydrogenase family.</text>
</comment>
<dbReference type="PANTHER" id="PTHR43416:SF5">
    <property type="entry name" value="DIHYDROLIPOYLLYSINE-RESIDUE SUCCINYLTRANSFERASE COMPONENT OF 2-OXOGLUTARATE DEHYDROGENASE COMPLEX, MITOCHONDRIAL"/>
    <property type="match status" value="1"/>
</dbReference>
<comment type="cofactor">
    <cofactor evidence="1">
        <name>(R)-lipoate</name>
        <dbReference type="ChEBI" id="CHEBI:83088"/>
    </cofactor>
</comment>
<gene>
    <name evidence="15" type="ORF">ASPVEDRAFT_126992</name>
</gene>
<feature type="compositionally biased region" description="Low complexity" evidence="13">
    <location>
        <begin position="188"/>
        <end position="202"/>
    </location>
</feature>
<dbReference type="Gene3D" id="3.30.559.10">
    <property type="entry name" value="Chloramphenicol acetyltransferase-like domain"/>
    <property type="match status" value="1"/>
</dbReference>
<dbReference type="SUPFAM" id="SSF51230">
    <property type="entry name" value="Single hybrid motif"/>
    <property type="match status" value="1"/>
</dbReference>
<evidence type="ECO:0000256" key="12">
    <source>
        <dbReference type="ARBA" id="ARBA00032406"/>
    </source>
</evidence>
<dbReference type="NCBIfam" id="NF004309">
    <property type="entry name" value="PRK05704.1"/>
    <property type="match status" value="1"/>
</dbReference>
<dbReference type="AlphaFoldDB" id="A0A1L9PHI6"/>
<keyword evidence="9" id="KW-0809">Transit peptide</keyword>
<sequence>MASRLPLRQFSAQRLRSMPRAPRSVCCRTFTSVRCFEGVRTCPRSIHGLKSAPSPRDALLKVNIIPIGRHQIRTYADTVVKVPQMAESITEGTLKQFSKQVGDYVERDEEIATIETDKIDVSVNAPESGVIKELLVSEEDTVTVGQDLVKLEAGGAPEKKSEQATEKPKEPADQSSEPEKPKAPQPAPSSSGSEKASSPTKSTSPEAGTPKPAQQDASKPQGSADAKPALGGREERRVKMNRMRLRIAERLKQSQNTAASLTTFNEVDMSSLMEFRKLYKDDVLKKTGIKLGFMSAFSRACVLAMKDVPTVNASIEGPNGGDTIVYRDYVDISVAVATEKGLVTPVVRNAETMDLVGVEKSIADLGKKARDNKLTIEDMAGGTFTISNGGVFGSLMGTPIINLPQTAVLGLHAIKDKPVAVNGKVEIRPMMYLALTYDHRLLDGREAVTFLVKVKEYIEDPRRMLLG</sequence>
<dbReference type="GO" id="GO:0045252">
    <property type="term" value="C:oxoglutarate dehydrogenase complex"/>
    <property type="evidence" value="ECO:0007669"/>
    <property type="project" value="InterPro"/>
</dbReference>
<dbReference type="PROSITE" id="PS00189">
    <property type="entry name" value="LIPOYL"/>
    <property type="match status" value="1"/>
</dbReference>
<dbReference type="OrthoDB" id="5391403at2759"/>
<dbReference type="STRING" id="1036611.A0A1L9PHI6"/>
<dbReference type="Pfam" id="PF00198">
    <property type="entry name" value="2-oxoacid_dh"/>
    <property type="match status" value="1"/>
</dbReference>
<evidence type="ECO:0000256" key="11">
    <source>
        <dbReference type="ARBA" id="ARBA00023315"/>
    </source>
</evidence>
<protein>
    <recommendedName>
        <fullName evidence="5">dihydrolipoyllysine-residue succinyltransferase</fullName>
        <ecNumber evidence="5">2.3.1.61</ecNumber>
    </recommendedName>
    <alternativeName>
        <fullName evidence="12">2-oxoglutarate dehydrogenase complex component E2</fullName>
    </alternativeName>
</protein>
<dbReference type="InterPro" id="IPR023213">
    <property type="entry name" value="CAT-like_dom_sf"/>
</dbReference>
<keyword evidence="6" id="KW-0816">Tricarboxylic acid cycle</keyword>
<dbReference type="Proteomes" id="UP000184073">
    <property type="component" value="Unassembled WGS sequence"/>
</dbReference>
<evidence type="ECO:0000256" key="10">
    <source>
        <dbReference type="ARBA" id="ARBA00023128"/>
    </source>
</evidence>
<dbReference type="EMBL" id="KV878127">
    <property type="protein sequence ID" value="OJJ00994.1"/>
    <property type="molecule type" value="Genomic_DNA"/>
</dbReference>
<name>A0A1L9PHI6_ASPVE</name>
<dbReference type="UniPathway" id="UPA00868">
    <property type="reaction ID" value="UER00840"/>
</dbReference>
<evidence type="ECO:0000256" key="2">
    <source>
        <dbReference type="ARBA" id="ARBA00004173"/>
    </source>
</evidence>
<evidence type="ECO:0000313" key="16">
    <source>
        <dbReference type="Proteomes" id="UP000184073"/>
    </source>
</evidence>
<proteinExistence type="inferred from homology"/>
<evidence type="ECO:0000256" key="6">
    <source>
        <dbReference type="ARBA" id="ARBA00022532"/>
    </source>
</evidence>
<dbReference type="GO" id="GO:0033512">
    <property type="term" value="P:L-lysine catabolic process to acetyl-CoA via saccharopine"/>
    <property type="evidence" value="ECO:0007669"/>
    <property type="project" value="UniProtKB-UniPathway"/>
</dbReference>
<dbReference type="PROSITE" id="PS50968">
    <property type="entry name" value="BIOTINYL_LIPOYL"/>
    <property type="match status" value="1"/>
</dbReference>
<dbReference type="InterPro" id="IPR000089">
    <property type="entry name" value="Biotin_lipoyl"/>
</dbReference>
<dbReference type="InterPro" id="IPR006255">
    <property type="entry name" value="SucB"/>
</dbReference>
<dbReference type="InterPro" id="IPR011053">
    <property type="entry name" value="Single_hybrid_motif"/>
</dbReference>
<dbReference type="GO" id="GO:0004149">
    <property type="term" value="F:dihydrolipoyllysine-residue succinyltransferase activity"/>
    <property type="evidence" value="ECO:0007669"/>
    <property type="project" value="UniProtKB-EC"/>
</dbReference>
<dbReference type="CDD" id="cd06849">
    <property type="entry name" value="lipoyl_domain"/>
    <property type="match status" value="1"/>
</dbReference>
<keyword evidence="10" id="KW-0496">Mitochondrion</keyword>
<evidence type="ECO:0000256" key="4">
    <source>
        <dbReference type="ARBA" id="ARBA00007317"/>
    </source>
</evidence>
<evidence type="ECO:0000313" key="15">
    <source>
        <dbReference type="EMBL" id="OJJ00994.1"/>
    </source>
</evidence>
<dbReference type="InterPro" id="IPR001078">
    <property type="entry name" value="2-oxoacid_DH_actylTfrase"/>
</dbReference>
<dbReference type="RefSeq" id="XP_040666756.1">
    <property type="nucleotide sequence ID" value="XM_040806412.1"/>
</dbReference>
<feature type="region of interest" description="Disordered" evidence="13">
    <location>
        <begin position="151"/>
        <end position="238"/>
    </location>
</feature>
<dbReference type="Pfam" id="PF00364">
    <property type="entry name" value="Biotin_lipoyl"/>
    <property type="match status" value="1"/>
</dbReference>
<evidence type="ECO:0000259" key="14">
    <source>
        <dbReference type="PROSITE" id="PS50968"/>
    </source>
</evidence>
<accession>A0A1L9PHI6</accession>
<dbReference type="InterPro" id="IPR050537">
    <property type="entry name" value="2-oxoacid_dehydrogenase"/>
</dbReference>
<comment type="pathway">
    <text evidence="3">Amino-acid degradation; L-lysine degradation via saccharopine pathway; glutaryl-CoA from L-lysine: step 6/6.</text>
</comment>
<keyword evidence="7" id="KW-0808">Transferase</keyword>
<evidence type="ECO:0000256" key="3">
    <source>
        <dbReference type="ARBA" id="ARBA00005145"/>
    </source>
</evidence>
<comment type="subcellular location">
    <subcellularLocation>
        <location evidence="2">Mitochondrion</location>
    </subcellularLocation>
</comment>
<feature type="compositionally biased region" description="Basic and acidic residues" evidence="13">
    <location>
        <begin position="157"/>
        <end position="182"/>
    </location>
</feature>
<organism evidence="15 16">
    <name type="scientific">Aspergillus versicolor CBS 583.65</name>
    <dbReference type="NCBI Taxonomy" id="1036611"/>
    <lineage>
        <taxon>Eukaryota</taxon>
        <taxon>Fungi</taxon>
        <taxon>Dikarya</taxon>
        <taxon>Ascomycota</taxon>
        <taxon>Pezizomycotina</taxon>
        <taxon>Eurotiomycetes</taxon>
        <taxon>Eurotiomycetidae</taxon>
        <taxon>Eurotiales</taxon>
        <taxon>Aspergillaceae</taxon>
        <taxon>Aspergillus</taxon>
        <taxon>Aspergillus subgen. Nidulantes</taxon>
    </lineage>
</organism>
<feature type="domain" description="Lipoyl-binding" evidence="14">
    <location>
        <begin position="77"/>
        <end position="152"/>
    </location>
</feature>
<dbReference type="GO" id="GO:0005739">
    <property type="term" value="C:mitochondrion"/>
    <property type="evidence" value="ECO:0007669"/>
    <property type="project" value="UniProtKB-SubCell"/>
</dbReference>
<evidence type="ECO:0000256" key="8">
    <source>
        <dbReference type="ARBA" id="ARBA00022823"/>
    </source>
</evidence>
<dbReference type="PANTHER" id="PTHR43416">
    <property type="entry name" value="DIHYDROLIPOYLLYSINE-RESIDUE SUCCINYLTRANSFERASE COMPONENT OF 2-OXOGLUTARATE DEHYDROGENASE COMPLEX, MITOCHONDRIAL-RELATED"/>
    <property type="match status" value="1"/>
</dbReference>
<keyword evidence="11" id="KW-0012">Acyltransferase</keyword>
<reference evidence="16" key="1">
    <citation type="journal article" date="2017" name="Genome Biol.">
        <title>Comparative genomics reveals high biological diversity and specific adaptations in the industrially and medically important fungal genus Aspergillus.</title>
        <authorList>
            <person name="de Vries R.P."/>
            <person name="Riley R."/>
            <person name="Wiebenga A."/>
            <person name="Aguilar-Osorio G."/>
            <person name="Amillis S."/>
            <person name="Uchima C.A."/>
            <person name="Anderluh G."/>
            <person name="Asadollahi M."/>
            <person name="Askin M."/>
            <person name="Barry K."/>
            <person name="Battaglia E."/>
            <person name="Bayram O."/>
            <person name="Benocci T."/>
            <person name="Braus-Stromeyer S.A."/>
            <person name="Caldana C."/>
            <person name="Canovas D."/>
            <person name="Cerqueira G.C."/>
            <person name="Chen F."/>
            <person name="Chen W."/>
            <person name="Choi C."/>
            <person name="Clum A."/>
            <person name="Dos Santos R.A."/>
            <person name="Damasio A.R."/>
            <person name="Diallinas G."/>
            <person name="Emri T."/>
            <person name="Fekete E."/>
            <person name="Flipphi M."/>
            <person name="Freyberg S."/>
            <person name="Gallo A."/>
            <person name="Gournas C."/>
            <person name="Habgood R."/>
            <person name="Hainaut M."/>
            <person name="Harispe M.L."/>
            <person name="Henrissat B."/>
            <person name="Hilden K.S."/>
            <person name="Hope R."/>
            <person name="Hossain A."/>
            <person name="Karabika E."/>
            <person name="Karaffa L."/>
            <person name="Karanyi Z."/>
            <person name="Krasevec N."/>
            <person name="Kuo A."/>
            <person name="Kusch H."/>
            <person name="LaButti K."/>
            <person name="Lagendijk E.L."/>
            <person name="Lapidus A."/>
            <person name="Levasseur A."/>
            <person name="Lindquist E."/>
            <person name="Lipzen A."/>
            <person name="Logrieco A.F."/>
            <person name="MacCabe A."/>
            <person name="Maekelae M.R."/>
            <person name="Malavazi I."/>
            <person name="Melin P."/>
            <person name="Meyer V."/>
            <person name="Mielnichuk N."/>
            <person name="Miskei M."/>
            <person name="Molnar A.P."/>
            <person name="Mule G."/>
            <person name="Ngan C.Y."/>
            <person name="Orejas M."/>
            <person name="Orosz E."/>
            <person name="Ouedraogo J.P."/>
            <person name="Overkamp K.M."/>
            <person name="Park H.-S."/>
            <person name="Perrone G."/>
            <person name="Piumi F."/>
            <person name="Punt P.J."/>
            <person name="Ram A.F."/>
            <person name="Ramon A."/>
            <person name="Rauscher S."/>
            <person name="Record E."/>
            <person name="Riano-Pachon D.M."/>
            <person name="Robert V."/>
            <person name="Roehrig J."/>
            <person name="Ruller R."/>
            <person name="Salamov A."/>
            <person name="Salih N.S."/>
            <person name="Samson R.A."/>
            <person name="Sandor E."/>
            <person name="Sanguinetti M."/>
            <person name="Schuetze T."/>
            <person name="Sepcic K."/>
            <person name="Shelest E."/>
            <person name="Sherlock G."/>
            <person name="Sophianopoulou V."/>
            <person name="Squina F.M."/>
            <person name="Sun H."/>
            <person name="Susca A."/>
            <person name="Todd R.B."/>
            <person name="Tsang A."/>
            <person name="Unkles S.E."/>
            <person name="van de Wiele N."/>
            <person name="van Rossen-Uffink D."/>
            <person name="Oliveira J.V."/>
            <person name="Vesth T.C."/>
            <person name="Visser J."/>
            <person name="Yu J.-H."/>
            <person name="Zhou M."/>
            <person name="Andersen M.R."/>
            <person name="Archer D.B."/>
            <person name="Baker S.E."/>
            <person name="Benoit I."/>
            <person name="Brakhage A.A."/>
            <person name="Braus G.H."/>
            <person name="Fischer R."/>
            <person name="Frisvad J.C."/>
            <person name="Goldman G.H."/>
            <person name="Houbraken J."/>
            <person name="Oakley B."/>
            <person name="Pocsi I."/>
            <person name="Scazzocchio C."/>
            <person name="Seiboth B."/>
            <person name="vanKuyk P.A."/>
            <person name="Wortman J."/>
            <person name="Dyer P.S."/>
            <person name="Grigoriev I.V."/>
        </authorList>
    </citation>
    <scope>NUCLEOTIDE SEQUENCE [LARGE SCALE GENOMIC DNA]</scope>
    <source>
        <strain evidence="16">CBS 583.65</strain>
    </source>
</reference>
<dbReference type="Gene3D" id="2.40.50.100">
    <property type="match status" value="1"/>
</dbReference>
<dbReference type="GO" id="GO:0006099">
    <property type="term" value="P:tricarboxylic acid cycle"/>
    <property type="evidence" value="ECO:0007669"/>
    <property type="project" value="UniProtKB-KW"/>
</dbReference>
<evidence type="ECO:0000256" key="13">
    <source>
        <dbReference type="SAM" id="MobiDB-lite"/>
    </source>
</evidence>
<dbReference type="SUPFAM" id="SSF52777">
    <property type="entry name" value="CoA-dependent acyltransferases"/>
    <property type="match status" value="1"/>
</dbReference>
<dbReference type="FunFam" id="3.30.559.10:FF:000006">
    <property type="entry name" value="Dihydrolipoyllysine-residue succinyltransferase component of 2-oxoglutarate dehydrogenase complex, mitochondrial"/>
    <property type="match status" value="1"/>
</dbReference>
<dbReference type="VEuPathDB" id="FungiDB:ASPVEDRAFT_126992"/>
<evidence type="ECO:0000256" key="7">
    <source>
        <dbReference type="ARBA" id="ARBA00022679"/>
    </source>
</evidence>
<keyword evidence="8" id="KW-0450">Lipoyl</keyword>
<evidence type="ECO:0000256" key="9">
    <source>
        <dbReference type="ARBA" id="ARBA00022946"/>
    </source>
</evidence>